<dbReference type="CDD" id="cd00161">
    <property type="entry name" value="beta-trefoil_Ricin-like"/>
    <property type="match status" value="1"/>
</dbReference>
<sequence>MLRRGMLSATALLALTLTGLSAGPATAQGAQGAQPVSDAAPAVVLHTVKDPNLVVDLDHGNPAQGTPVILFGAHGGANQQWEVVPVQGDWFQLRNKASGTCLVNGFHSVENGHGLTGSGCNKSYADQLWTRVPVEGGNQFTLVNKYSGKCMDQTLDGRSMTPVTQWSCHGLVHQRFTAETV</sequence>
<evidence type="ECO:0000313" key="4">
    <source>
        <dbReference type="Proteomes" id="UP001166784"/>
    </source>
</evidence>
<keyword evidence="1" id="KW-0732">Signal</keyword>
<dbReference type="Proteomes" id="UP001166784">
    <property type="component" value="Unassembled WGS sequence"/>
</dbReference>
<dbReference type="InterPro" id="IPR035992">
    <property type="entry name" value="Ricin_B-like_lectins"/>
</dbReference>
<feature type="signal peptide" evidence="1">
    <location>
        <begin position="1"/>
        <end position="27"/>
    </location>
</feature>
<evidence type="ECO:0000313" key="3">
    <source>
        <dbReference type="EMBL" id="MCH6161597.1"/>
    </source>
</evidence>
<evidence type="ECO:0000256" key="1">
    <source>
        <dbReference type="SAM" id="SignalP"/>
    </source>
</evidence>
<feature type="domain" description="Ricin B lectin" evidence="2">
    <location>
        <begin position="41"/>
        <end position="179"/>
    </location>
</feature>
<keyword evidence="4" id="KW-1185">Reference proteome</keyword>
<evidence type="ECO:0000259" key="2">
    <source>
        <dbReference type="SMART" id="SM00458"/>
    </source>
</evidence>
<proteinExistence type="predicted"/>
<feature type="chain" id="PRO_5046821257" evidence="1">
    <location>
        <begin position="28"/>
        <end position="181"/>
    </location>
</feature>
<comment type="caution">
    <text evidence="3">The sequence shown here is derived from an EMBL/GenBank/DDBJ whole genome shotgun (WGS) entry which is preliminary data.</text>
</comment>
<dbReference type="SUPFAM" id="SSF50370">
    <property type="entry name" value="Ricin B-like lectins"/>
    <property type="match status" value="1"/>
</dbReference>
<dbReference type="Pfam" id="PF14200">
    <property type="entry name" value="RicinB_lectin_2"/>
    <property type="match status" value="1"/>
</dbReference>
<protein>
    <submittedName>
        <fullName evidence="3">RICIN domain-containing protein</fullName>
    </submittedName>
</protein>
<reference evidence="3" key="2">
    <citation type="journal article" date="2023" name="Int. J. Syst. Evol. Microbiol.">
        <title>Streptomyces marispadix sp. nov., isolated from marine beach sediment of the Northern Coast of Portugal.</title>
        <authorList>
            <person name="dos Santos J.D.N."/>
            <person name="Vitorino I.R."/>
            <person name="Kallscheuer N."/>
            <person name="Srivastava A."/>
            <person name="Krautwurst S."/>
            <person name="Marz M."/>
            <person name="Jogler C."/>
            <person name="Lobo Da Cunha A."/>
            <person name="Catita J."/>
            <person name="Goncalves H."/>
            <person name="Gonzalez I."/>
            <person name="Reyes F."/>
            <person name="Lage O.M."/>
        </authorList>
    </citation>
    <scope>NUCLEOTIDE SEQUENCE</scope>
    <source>
        <strain evidence="3">M600PL45_2</strain>
    </source>
</reference>
<name>A0ABS9SZ90_9ACTN</name>
<dbReference type="SMART" id="SM00458">
    <property type="entry name" value="RICIN"/>
    <property type="match status" value="1"/>
</dbReference>
<reference evidence="3" key="1">
    <citation type="submission" date="2022-03" db="EMBL/GenBank/DDBJ databases">
        <authorList>
            <person name="Santos J.D.N."/>
            <person name="Kallscheuer N."/>
            <person name="Jogler C."/>
            <person name="Lage O.M."/>
        </authorList>
    </citation>
    <scope>NUCLEOTIDE SEQUENCE</scope>
    <source>
        <strain evidence="3">M600PL45_2</strain>
    </source>
</reference>
<dbReference type="RefSeq" id="WP_241060132.1">
    <property type="nucleotide sequence ID" value="NZ_JAKWJU010000002.1"/>
</dbReference>
<gene>
    <name evidence="3" type="ORF">MMA15_14700</name>
</gene>
<dbReference type="PROSITE" id="PS50231">
    <property type="entry name" value="RICIN_B_LECTIN"/>
    <property type="match status" value="1"/>
</dbReference>
<dbReference type="Gene3D" id="2.80.10.50">
    <property type="match status" value="2"/>
</dbReference>
<organism evidence="3 4">
    <name type="scientific">Streptomyces marispadix</name>
    <dbReference type="NCBI Taxonomy" id="2922868"/>
    <lineage>
        <taxon>Bacteria</taxon>
        <taxon>Bacillati</taxon>
        <taxon>Actinomycetota</taxon>
        <taxon>Actinomycetes</taxon>
        <taxon>Kitasatosporales</taxon>
        <taxon>Streptomycetaceae</taxon>
        <taxon>Streptomyces</taxon>
    </lineage>
</organism>
<dbReference type="InterPro" id="IPR000772">
    <property type="entry name" value="Ricin_B_lectin"/>
</dbReference>
<dbReference type="EMBL" id="JAKWJU010000002">
    <property type="protein sequence ID" value="MCH6161597.1"/>
    <property type="molecule type" value="Genomic_DNA"/>
</dbReference>
<accession>A0ABS9SZ90</accession>